<dbReference type="NCBIfam" id="NF005292">
    <property type="entry name" value="PRK06815.1"/>
    <property type="match status" value="1"/>
</dbReference>
<comment type="cofactor">
    <cofactor evidence="1">
        <name>pyridoxal 5'-phosphate</name>
        <dbReference type="ChEBI" id="CHEBI:597326"/>
    </cofactor>
</comment>
<evidence type="ECO:0000256" key="3">
    <source>
        <dbReference type="ARBA" id="ARBA00022898"/>
    </source>
</evidence>
<feature type="domain" description="Tryptophan synthase beta chain-like PALP" evidence="5">
    <location>
        <begin position="20"/>
        <end position="309"/>
    </location>
</feature>
<dbReference type="GO" id="GO:0006565">
    <property type="term" value="P:L-serine catabolic process"/>
    <property type="evidence" value="ECO:0007669"/>
    <property type="project" value="TreeGrafter"/>
</dbReference>
<dbReference type="SUPFAM" id="SSF53686">
    <property type="entry name" value="Tryptophan synthase beta subunit-like PLP-dependent enzymes"/>
    <property type="match status" value="1"/>
</dbReference>
<evidence type="ECO:0000259" key="5">
    <source>
        <dbReference type="Pfam" id="PF00291"/>
    </source>
</evidence>
<sequence length="336" mass="35611">MTTDLQLLRERINAADERIREQVRQTYLEHSPVLSDLCAGRVYCKLENLQHTGSFKLRGAFNKVLSLTQAERNKGIVTSSSGNHGAGVAYVLNALKQSGTVYVPENVVPEKARNIERLGGHLTYFGTDVVETDAEACRFAEQHGMTFISPYNDLDVVAGQGTIGVELLHQMKALDVVFVAVGGGGLISGIGACLKTSLPDVEVVGCSPKNSAVMMASVEAGRVLELPSLPTLSDGTAGGVEPGAVTFELCSTVVDRWVSVTESEISDAIRLFLTEHRMAVEGAAGVALAAFQQTAADYTGKRVAIIICGGNIGRDKLQSVLSEDLTPGPAKPAPGR</sequence>
<dbReference type="EC" id="4.3.1.19" evidence="6"/>
<evidence type="ECO:0000256" key="4">
    <source>
        <dbReference type="ARBA" id="ARBA00023239"/>
    </source>
</evidence>
<protein>
    <submittedName>
        <fullName evidence="6">Threonine dehydratase, catabolic</fullName>
        <ecNumber evidence="6">4.3.1.19</ecNumber>
    </submittedName>
</protein>
<dbReference type="AlphaFoldDB" id="A0A160TQZ4"/>
<evidence type="ECO:0000256" key="2">
    <source>
        <dbReference type="ARBA" id="ARBA00010869"/>
    </source>
</evidence>
<dbReference type="InterPro" id="IPR001926">
    <property type="entry name" value="TrpB-like_PALP"/>
</dbReference>
<dbReference type="InterPro" id="IPR036052">
    <property type="entry name" value="TrpB-like_PALP_sf"/>
</dbReference>
<dbReference type="PROSITE" id="PS00165">
    <property type="entry name" value="DEHYDRATASE_SER_THR"/>
    <property type="match status" value="1"/>
</dbReference>
<dbReference type="Gene3D" id="3.40.50.1100">
    <property type="match status" value="2"/>
</dbReference>
<dbReference type="EMBL" id="CZRL01000082">
    <property type="protein sequence ID" value="CUS52312.1"/>
    <property type="molecule type" value="Genomic_DNA"/>
</dbReference>
<gene>
    <name evidence="6" type="ORF">MGWOODY_XGa2505</name>
</gene>
<dbReference type="GO" id="GO:0004794">
    <property type="term" value="F:threonine deaminase activity"/>
    <property type="evidence" value="ECO:0007669"/>
    <property type="project" value="UniProtKB-EC"/>
</dbReference>
<dbReference type="CDD" id="cd01562">
    <property type="entry name" value="Thr-dehyd"/>
    <property type="match status" value="1"/>
</dbReference>
<dbReference type="GO" id="GO:0030170">
    <property type="term" value="F:pyridoxal phosphate binding"/>
    <property type="evidence" value="ECO:0007669"/>
    <property type="project" value="InterPro"/>
</dbReference>
<keyword evidence="3" id="KW-0663">Pyridoxal phosphate</keyword>
<dbReference type="PANTHER" id="PTHR48078">
    <property type="entry name" value="THREONINE DEHYDRATASE, MITOCHONDRIAL-RELATED"/>
    <property type="match status" value="1"/>
</dbReference>
<evidence type="ECO:0000256" key="1">
    <source>
        <dbReference type="ARBA" id="ARBA00001933"/>
    </source>
</evidence>
<keyword evidence="4 6" id="KW-0456">Lyase</keyword>
<dbReference type="FunFam" id="3.40.50.1100:FF:000005">
    <property type="entry name" value="Threonine dehydratase catabolic"/>
    <property type="match status" value="1"/>
</dbReference>
<dbReference type="Pfam" id="PF00291">
    <property type="entry name" value="PALP"/>
    <property type="match status" value="1"/>
</dbReference>
<comment type="similarity">
    <text evidence="2">Belongs to the serine/threonine dehydratase family.</text>
</comment>
<dbReference type="GO" id="GO:0003941">
    <property type="term" value="F:L-serine ammonia-lyase activity"/>
    <property type="evidence" value="ECO:0007669"/>
    <property type="project" value="TreeGrafter"/>
</dbReference>
<name>A0A160TQZ4_9ZZZZ</name>
<dbReference type="InterPro" id="IPR000634">
    <property type="entry name" value="Ser/Thr_deHydtase_PyrdxlP-BS"/>
</dbReference>
<reference evidence="6" key="1">
    <citation type="submission" date="2015-10" db="EMBL/GenBank/DDBJ databases">
        <authorList>
            <person name="Gilbert D.G."/>
        </authorList>
    </citation>
    <scope>NUCLEOTIDE SEQUENCE</scope>
</reference>
<organism evidence="6">
    <name type="scientific">hydrothermal vent metagenome</name>
    <dbReference type="NCBI Taxonomy" id="652676"/>
    <lineage>
        <taxon>unclassified sequences</taxon>
        <taxon>metagenomes</taxon>
        <taxon>ecological metagenomes</taxon>
    </lineage>
</organism>
<dbReference type="PANTHER" id="PTHR48078:SF6">
    <property type="entry name" value="L-THREONINE DEHYDRATASE CATABOLIC TDCB"/>
    <property type="match status" value="1"/>
</dbReference>
<proteinExistence type="inferred from homology"/>
<evidence type="ECO:0000313" key="6">
    <source>
        <dbReference type="EMBL" id="CUS52312.1"/>
    </source>
</evidence>
<dbReference type="GO" id="GO:0006567">
    <property type="term" value="P:L-threonine catabolic process"/>
    <property type="evidence" value="ECO:0007669"/>
    <property type="project" value="TreeGrafter"/>
</dbReference>
<dbReference type="InterPro" id="IPR050147">
    <property type="entry name" value="Ser/Thr_Dehydratase"/>
</dbReference>
<accession>A0A160TQZ4</accession>
<dbReference type="GO" id="GO:0009097">
    <property type="term" value="P:isoleucine biosynthetic process"/>
    <property type="evidence" value="ECO:0007669"/>
    <property type="project" value="TreeGrafter"/>
</dbReference>